<gene>
    <name evidence="1" type="ORF">HMF3257_07225</name>
</gene>
<dbReference type="OrthoDB" id="9872100at2"/>
<protein>
    <submittedName>
        <fullName evidence="1">Uncharacterized protein</fullName>
    </submittedName>
</protein>
<evidence type="ECO:0000313" key="2">
    <source>
        <dbReference type="Proteomes" id="UP000249016"/>
    </source>
</evidence>
<reference evidence="1 2" key="1">
    <citation type="submission" date="2018-06" db="EMBL/GenBank/DDBJ databases">
        <title>Spirosoma sp. HMF3257 Genome sequencing and assembly.</title>
        <authorList>
            <person name="Kang H."/>
            <person name="Cha I."/>
            <person name="Kim H."/>
            <person name="Kang J."/>
            <person name="Joh K."/>
        </authorList>
    </citation>
    <scope>NUCLEOTIDE SEQUENCE [LARGE SCALE GENOMIC DNA]</scope>
    <source>
        <strain evidence="1 2">HMF3257</strain>
    </source>
</reference>
<dbReference type="Proteomes" id="UP000249016">
    <property type="component" value="Unassembled WGS sequence"/>
</dbReference>
<organism evidence="1 2">
    <name type="scientific">Spirosoma telluris</name>
    <dbReference type="NCBI Taxonomy" id="2183553"/>
    <lineage>
        <taxon>Bacteria</taxon>
        <taxon>Pseudomonadati</taxon>
        <taxon>Bacteroidota</taxon>
        <taxon>Cytophagia</taxon>
        <taxon>Cytophagales</taxon>
        <taxon>Cytophagaceae</taxon>
        <taxon>Spirosoma</taxon>
    </lineage>
</organism>
<comment type="caution">
    <text evidence="1">The sequence shown here is derived from an EMBL/GenBank/DDBJ whole genome shotgun (WGS) entry which is preliminary data.</text>
</comment>
<accession>A0A327NH63</accession>
<dbReference type="EMBL" id="QLII01000001">
    <property type="protein sequence ID" value="RAI74175.1"/>
    <property type="molecule type" value="Genomic_DNA"/>
</dbReference>
<evidence type="ECO:0000313" key="1">
    <source>
        <dbReference type="EMBL" id="RAI74175.1"/>
    </source>
</evidence>
<dbReference type="RefSeq" id="WP_111341045.1">
    <property type="nucleotide sequence ID" value="NZ_QLII01000001.1"/>
</dbReference>
<dbReference type="AlphaFoldDB" id="A0A327NH63"/>
<sequence length="77" mass="8507">MIATYFKDDDPQDERLVYYGVSKSGPATLHPDSPIGRWNGNFGVIVTAHLQINDYIGDPTACWAYADQVTMVPALFA</sequence>
<keyword evidence="2" id="KW-1185">Reference proteome</keyword>
<proteinExistence type="predicted"/>
<name>A0A327NH63_9BACT</name>